<organism evidence="2 3">
    <name type="scientific">Vavraia culicis (isolate floridensis)</name>
    <name type="common">Microsporidian parasite</name>
    <dbReference type="NCBI Taxonomy" id="948595"/>
    <lineage>
        <taxon>Eukaryota</taxon>
        <taxon>Fungi</taxon>
        <taxon>Fungi incertae sedis</taxon>
        <taxon>Microsporidia</taxon>
        <taxon>Pleistophoridae</taxon>
        <taxon>Vavraia</taxon>
    </lineage>
</organism>
<keyword evidence="1" id="KW-0812">Transmembrane</keyword>
<name>L2GY52_VAVCU</name>
<keyword evidence="3" id="KW-1185">Reference proteome</keyword>
<sequence length="117" mass="12974">MFNIGILTLKSADAVKMDITSDQKSQIELKNLDLEKQFIAAKNTKEIVFDRVTMKNTAIATINPCCQSIFIEKTTCLINFLNLKGKKMGLYVGMTAIMSLLNSATVMTGPFSSRIFV</sequence>
<dbReference type="EMBL" id="GL877408">
    <property type="protein sequence ID" value="ELA48020.2"/>
    <property type="molecule type" value="Genomic_DNA"/>
</dbReference>
<dbReference type="GeneID" id="19878330"/>
<evidence type="ECO:0000256" key="1">
    <source>
        <dbReference type="SAM" id="Phobius"/>
    </source>
</evidence>
<feature type="transmembrane region" description="Helical" evidence="1">
    <location>
        <begin position="90"/>
        <end position="111"/>
    </location>
</feature>
<evidence type="ECO:0000313" key="3">
    <source>
        <dbReference type="Proteomes" id="UP000011081"/>
    </source>
</evidence>
<gene>
    <name evidence="2" type="ORF">VCUG_00443</name>
</gene>
<keyword evidence="1" id="KW-0472">Membrane</keyword>
<dbReference type="RefSeq" id="XP_008073445.1">
    <property type="nucleotide sequence ID" value="XM_008075254.1"/>
</dbReference>
<reference evidence="3" key="1">
    <citation type="submission" date="2011-03" db="EMBL/GenBank/DDBJ databases">
        <title>The genome sequence of Vavraia culicis strain floridensis.</title>
        <authorList>
            <consortium name="The Broad Institute Genome Sequencing Platform"/>
            <person name="Cuomo C."/>
            <person name="Becnel J."/>
            <person name="Sanscrainte N."/>
            <person name="Young S.K."/>
            <person name="Zeng Q."/>
            <person name="Gargeya S."/>
            <person name="Fitzgerald M."/>
            <person name="Haas B."/>
            <person name="Abouelleil A."/>
            <person name="Alvarado L."/>
            <person name="Arachchi H.M."/>
            <person name="Berlin A."/>
            <person name="Chapman S.B."/>
            <person name="Gearin G."/>
            <person name="Goldberg J."/>
            <person name="Griggs A."/>
            <person name="Gujja S."/>
            <person name="Hansen M."/>
            <person name="Heiman D."/>
            <person name="Howarth C."/>
            <person name="Larimer J."/>
            <person name="Lui A."/>
            <person name="MacDonald P.J.P."/>
            <person name="McCowen C."/>
            <person name="Montmayeur A."/>
            <person name="Murphy C."/>
            <person name="Neiman D."/>
            <person name="Pearson M."/>
            <person name="Priest M."/>
            <person name="Roberts A."/>
            <person name="Saif S."/>
            <person name="Shea T."/>
            <person name="Sisk P."/>
            <person name="Stolte C."/>
            <person name="Sykes S."/>
            <person name="Wortman J."/>
            <person name="Nusbaum C."/>
            <person name="Birren B."/>
        </authorList>
    </citation>
    <scope>NUCLEOTIDE SEQUENCE [LARGE SCALE GENOMIC DNA]</scope>
    <source>
        <strain evidence="3">floridensis</strain>
    </source>
</reference>
<dbReference type="Proteomes" id="UP000011081">
    <property type="component" value="Unassembled WGS sequence"/>
</dbReference>
<dbReference type="InParanoid" id="L2GY52"/>
<evidence type="ECO:0000313" key="2">
    <source>
        <dbReference type="EMBL" id="ELA48020.2"/>
    </source>
</evidence>
<keyword evidence="1" id="KW-1133">Transmembrane helix</keyword>
<protein>
    <submittedName>
        <fullName evidence="2">Uncharacterized protein</fullName>
    </submittedName>
</protein>
<dbReference type="VEuPathDB" id="MicrosporidiaDB:VCUG_00443"/>
<accession>L2GY52</accession>
<proteinExistence type="predicted"/>
<dbReference type="AlphaFoldDB" id="L2GY52"/>
<dbReference type="HOGENOM" id="CLU_2086610_0_0_1"/>